<gene>
    <name evidence="1" type="ORF">RR48_08158</name>
</gene>
<protein>
    <submittedName>
        <fullName evidence="1">Uncharacterized protein</fullName>
    </submittedName>
</protein>
<dbReference type="Proteomes" id="UP000053240">
    <property type="component" value="Unassembled WGS sequence"/>
</dbReference>
<sequence length="39" mass="4604">MRWIDQVRAAVDVSLHVCAKKAVVREEWRRLVKRVTTPT</sequence>
<organism evidence="1 2">
    <name type="scientific">Papilio machaon</name>
    <name type="common">Old World swallowtail butterfly</name>
    <dbReference type="NCBI Taxonomy" id="76193"/>
    <lineage>
        <taxon>Eukaryota</taxon>
        <taxon>Metazoa</taxon>
        <taxon>Ecdysozoa</taxon>
        <taxon>Arthropoda</taxon>
        <taxon>Hexapoda</taxon>
        <taxon>Insecta</taxon>
        <taxon>Pterygota</taxon>
        <taxon>Neoptera</taxon>
        <taxon>Endopterygota</taxon>
        <taxon>Lepidoptera</taxon>
        <taxon>Glossata</taxon>
        <taxon>Ditrysia</taxon>
        <taxon>Papilionoidea</taxon>
        <taxon>Papilionidae</taxon>
        <taxon>Papilioninae</taxon>
        <taxon>Papilio</taxon>
    </lineage>
</organism>
<keyword evidence="2" id="KW-1185">Reference proteome</keyword>
<proteinExistence type="predicted"/>
<dbReference type="InParanoid" id="A0A194RG54"/>
<dbReference type="EMBL" id="KQ460211">
    <property type="protein sequence ID" value="KPJ16567.1"/>
    <property type="molecule type" value="Genomic_DNA"/>
</dbReference>
<accession>A0A194RG54</accession>
<name>A0A194RG54_PAPMA</name>
<evidence type="ECO:0000313" key="2">
    <source>
        <dbReference type="Proteomes" id="UP000053240"/>
    </source>
</evidence>
<dbReference type="AlphaFoldDB" id="A0A194RG54"/>
<evidence type="ECO:0000313" key="1">
    <source>
        <dbReference type="EMBL" id="KPJ16567.1"/>
    </source>
</evidence>
<reference evidence="1 2" key="1">
    <citation type="journal article" date="2015" name="Nat. Commun.">
        <title>Outbred genome sequencing and CRISPR/Cas9 gene editing in butterflies.</title>
        <authorList>
            <person name="Li X."/>
            <person name="Fan D."/>
            <person name="Zhang W."/>
            <person name="Liu G."/>
            <person name="Zhang L."/>
            <person name="Zhao L."/>
            <person name="Fang X."/>
            <person name="Chen L."/>
            <person name="Dong Y."/>
            <person name="Chen Y."/>
            <person name="Ding Y."/>
            <person name="Zhao R."/>
            <person name="Feng M."/>
            <person name="Zhu Y."/>
            <person name="Feng Y."/>
            <person name="Jiang X."/>
            <person name="Zhu D."/>
            <person name="Xiang H."/>
            <person name="Feng X."/>
            <person name="Li S."/>
            <person name="Wang J."/>
            <person name="Zhang G."/>
            <person name="Kronforst M.R."/>
            <person name="Wang W."/>
        </authorList>
    </citation>
    <scope>NUCLEOTIDE SEQUENCE [LARGE SCALE GENOMIC DNA]</scope>
    <source>
        <strain evidence="1">Ya'a_city_454_Pm</strain>
        <tissue evidence="1">Whole body</tissue>
    </source>
</reference>